<proteinExistence type="predicted"/>
<evidence type="ECO:0000313" key="1">
    <source>
        <dbReference type="EMBL" id="MDT3766583.1"/>
    </source>
</evidence>
<sequence length="119" mass="13537">MAGTAENRACARADLYALRTPLRDRGQARSKVLLSRLLCACPIRHTWRTTMSTLAARVDQMTQPEVFARELAFITDAHVLSMLADRGMLTPSEYRHAYRLLWEDWSPIYQPQIVGETTG</sequence>
<dbReference type="RefSeq" id="WP_313271601.1">
    <property type="nucleotide sequence ID" value="NZ_JASXSX010000001.1"/>
</dbReference>
<evidence type="ECO:0008006" key="3">
    <source>
        <dbReference type="Google" id="ProtNLM"/>
    </source>
</evidence>
<comment type="caution">
    <text evidence="1">The sequence shown here is derived from an EMBL/GenBank/DDBJ whole genome shotgun (WGS) entry which is preliminary data.</text>
</comment>
<name>A0ABU3I874_9ACTO</name>
<protein>
    <recommendedName>
        <fullName evidence="3">BlaI family transcriptional regulator</fullName>
    </recommendedName>
</protein>
<gene>
    <name evidence="1" type="ORF">QS713_00650</name>
</gene>
<organism evidence="1 2">
    <name type="scientific">Gleimia hominis</name>
    <dbReference type="NCBI Taxonomy" id="595468"/>
    <lineage>
        <taxon>Bacteria</taxon>
        <taxon>Bacillati</taxon>
        <taxon>Actinomycetota</taxon>
        <taxon>Actinomycetes</taxon>
        <taxon>Actinomycetales</taxon>
        <taxon>Actinomycetaceae</taxon>
        <taxon>Gleimia</taxon>
    </lineage>
</organism>
<dbReference type="EMBL" id="JASXSX010000001">
    <property type="protein sequence ID" value="MDT3766583.1"/>
    <property type="molecule type" value="Genomic_DNA"/>
</dbReference>
<reference evidence="1 2" key="1">
    <citation type="submission" date="2023-06" db="EMBL/GenBank/DDBJ databases">
        <title>Draft genome sequence of Gleimia hominis type strain CCUG 57540T.</title>
        <authorList>
            <person name="Salva-Serra F."/>
            <person name="Cardew S."/>
            <person name="Jensie Markopoulos S."/>
            <person name="Ohlen M."/>
            <person name="Inganas E."/>
            <person name="Svensson-Stadler L."/>
            <person name="Moore E.R.B."/>
        </authorList>
    </citation>
    <scope>NUCLEOTIDE SEQUENCE [LARGE SCALE GENOMIC DNA]</scope>
    <source>
        <strain evidence="1 2">CCUG 57540</strain>
    </source>
</reference>
<accession>A0ABU3I874</accession>
<keyword evidence="2" id="KW-1185">Reference proteome</keyword>
<dbReference type="Proteomes" id="UP001247542">
    <property type="component" value="Unassembled WGS sequence"/>
</dbReference>
<evidence type="ECO:0000313" key="2">
    <source>
        <dbReference type="Proteomes" id="UP001247542"/>
    </source>
</evidence>